<organism evidence="3 4">
    <name type="scientific">Gaiella occulta</name>
    <dbReference type="NCBI Taxonomy" id="1002870"/>
    <lineage>
        <taxon>Bacteria</taxon>
        <taxon>Bacillati</taxon>
        <taxon>Actinomycetota</taxon>
        <taxon>Thermoleophilia</taxon>
        <taxon>Gaiellales</taxon>
        <taxon>Gaiellaceae</taxon>
        <taxon>Gaiella</taxon>
    </lineage>
</organism>
<dbReference type="SUPFAM" id="SSF140566">
    <property type="entry name" value="FlgN-like"/>
    <property type="match status" value="1"/>
</dbReference>
<comment type="caution">
    <text evidence="3">The sequence shown here is derived from an EMBL/GenBank/DDBJ whole genome shotgun (WGS) entry which is preliminary data.</text>
</comment>
<keyword evidence="4" id="KW-1185">Reference proteome</keyword>
<evidence type="ECO:0000256" key="1">
    <source>
        <dbReference type="ARBA" id="ARBA00022795"/>
    </source>
</evidence>
<dbReference type="Gene3D" id="1.20.58.300">
    <property type="entry name" value="FlgN-like"/>
    <property type="match status" value="1"/>
</dbReference>
<accession>A0A7M2Z100</accession>
<dbReference type="InterPro" id="IPR036679">
    <property type="entry name" value="FlgN-like_sf"/>
</dbReference>
<dbReference type="EMBL" id="QQZY01000001">
    <property type="protein sequence ID" value="RDI76017.1"/>
    <property type="molecule type" value="Genomic_DNA"/>
</dbReference>
<dbReference type="Pfam" id="PF05130">
    <property type="entry name" value="FlgN"/>
    <property type="match status" value="1"/>
</dbReference>
<evidence type="ECO:0000313" key="4">
    <source>
        <dbReference type="Proteomes" id="UP000254134"/>
    </source>
</evidence>
<gene>
    <name evidence="3" type="ORF">Gocc_0436</name>
</gene>
<dbReference type="GO" id="GO:0044780">
    <property type="term" value="P:bacterial-type flagellum assembly"/>
    <property type="evidence" value="ECO:0007669"/>
    <property type="project" value="InterPro"/>
</dbReference>
<proteinExistence type="predicted"/>
<keyword evidence="1" id="KW-1005">Bacterial flagellum biogenesis</keyword>
<keyword evidence="2" id="KW-0175">Coiled coil</keyword>
<dbReference type="InterPro" id="IPR007809">
    <property type="entry name" value="FlgN-like"/>
</dbReference>
<evidence type="ECO:0000256" key="2">
    <source>
        <dbReference type="SAM" id="Coils"/>
    </source>
</evidence>
<name>A0A7M2Z100_9ACTN</name>
<evidence type="ECO:0000313" key="3">
    <source>
        <dbReference type="EMBL" id="RDI76017.1"/>
    </source>
</evidence>
<protein>
    <submittedName>
        <fullName evidence="3">FlgN protein</fullName>
    </submittedName>
</protein>
<feature type="coiled-coil region" evidence="2">
    <location>
        <begin position="98"/>
        <end position="125"/>
    </location>
</feature>
<reference evidence="4" key="2">
    <citation type="journal article" date="2019" name="MicrobiologyOpen">
        <title>High-quality draft genome sequence of Gaiella occulta isolated from a 150 meter deep mineral water borehole and comparison with the genome sequences of other deep-branching lineages of the phylum Actinobacteria.</title>
        <authorList>
            <person name="Severino R."/>
            <person name="Froufe H.J.C."/>
            <person name="Barroso C."/>
            <person name="Albuquerque L."/>
            <person name="Lobo-da-Cunha A."/>
            <person name="da Costa M.S."/>
            <person name="Egas C."/>
        </authorList>
    </citation>
    <scope>NUCLEOTIDE SEQUENCE [LARGE SCALE GENOMIC DNA]</scope>
    <source>
        <strain evidence="4">F2-233</strain>
    </source>
</reference>
<reference evidence="3 4" key="1">
    <citation type="submission" date="2018-07" db="EMBL/GenBank/DDBJ databases">
        <title>High-quality-draft genome sequence of Gaiella occulta.</title>
        <authorList>
            <person name="Severino R."/>
            <person name="Froufe H.J.C."/>
            <person name="Rainey F.A."/>
            <person name="Barroso C."/>
            <person name="Albuquerque L."/>
            <person name="Lobo-Da-Cunha A."/>
            <person name="Da Costa M.S."/>
            <person name="Egas C."/>
        </authorList>
    </citation>
    <scope>NUCLEOTIDE SEQUENCE [LARGE SCALE GENOMIC DNA]</scope>
    <source>
        <strain evidence="3 4">F2-233</strain>
    </source>
</reference>
<sequence length="163" mass="17315">MGQDVSAAALAGHLASQVELQRKLLSLAHAEEEALRRGDLRALRTITAEQEGAVLDGARLERARADEALRLCEQLGLGPDASAAELAAALPGDEGDGLEQAAAELRALVAELLDLNRRNRSLIEQELGTIDHLVRGVILGQASRTDDARALPPAPPRLVDREA</sequence>
<dbReference type="AlphaFoldDB" id="A0A7M2Z100"/>
<dbReference type="Proteomes" id="UP000254134">
    <property type="component" value="Unassembled WGS sequence"/>
</dbReference>